<comment type="similarity">
    <text evidence="1">Belongs to the FGGY kinase family.</text>
</comment>
<name>A0ABN1KFF1_9BURK</name>
<dbReference type="CDD" id="cd07772">
    <property type="entry name" value="ASKHA_NBD_FGGY_NaCK-like"/>
    <property type="match status" value="1"/>
</dbReference>
<dbReference type="InterPro" id="IPR043129">
    <property type="entry name" value="ATPase_NBD"/>
</dbReference>
<dbReference type="SUPFAM" id="SSF53067">
    <property type="entry name" value="Actin-like ATPase domain"/>
    <property type="match status" value="1"/>
</dbReference>
<evidence type="ECO:0000259" key="4">
    <source>
        <dbReference type="Pfam" id="PF00370"/>
    </source>
</evidence>
<comment type="caution">
    <text evidence="6">The sequence shown here is derived from an EMBL/GenBank/DDBJ whole genome shotgun (WGS) entry which is preliminary data.</text>
</comment>
<dbReference type="Proteomes" id="UP001500279">
    <property type="component" value="Unassembled WGS sequence"/>
</dbReference>
<feature type="domain" description="Carbohydrate kinase FGGY N-terminal" evidence="4">
    <location>
        <begin position="12"/>
        <end position="243"/>
    </location>
</feature>
<dbReference type="InterPro" id="IPR050406">
    <property type="entry name" value="FGGY_Carb_Kinase"/>
</dbReference>
<keyword evidence="7" id="KW-1185">Reference proteome</keyword>
<sequence>MSKTPPPDNDLTLVLDIGKSHAKLVLIDAAGEVVARQVQPNQSAPGPGYTALGVPALEAWLLATIPELPRRRAIRRLSITTHGAAFCGIDDAEGLVLPPMDYEWDGYGDTRAEWQALADPFEETGTPFLPMGLNAGLQLHWLQRHHGEACARVQHWLPYPQYWAWWFSGVACSEVSSLGCHTGLWSPTKADFSPWAHRSGLAARFAPIRRAWEAIGTLRPALAQRLDLPPDIQVMAGSHDSNACLARYLRSDPNALVLSTGTWCVLMAPGASVEGLDATRDELVNVAVDGRPVPTARFMGGREFAVLCGEASPALATAEALAEVMREGWKAVPAFAAAGGPFPGQRGQVFKRGVETTIDAVPHKLRPALASLYCAEIIAAMVQRLDPRAAANNLLLEGPLASNAAFRTALVNFIAPRNLTISQDELEGTARGAWLLALPRTAKPGLKS</sequence>
<organism evidence="6 7">
    <name type="scientific">Ideonella azotifigens</name>
    <dbReference type="NCBI Taxonomy" id="513160"/>
    <lineage>
        <taxon>Bacteria</taxon>
        <taxon>Pseudomonadati</taxon>
        <taxon>Pseudomonadota</taxon>
        <taxon>Betaproteobacteria</taxon>
        <taxon>Burkholderiales</taxon>
        <taxon>Sphaerotilaceae</taxon>
        <taxon>Ideonella</taxon>
    </lineage>
</organism>
<dbReference type="Pfam" id="PF21546">
    <property type="entry name" value="FGGY_C_2"/>
    <property type="match status" value="1"/>
</dbReference>
<dbReference type="GO" id="GO:0016301">
    <property type="term" value="F:kinase activity"/>
    <property type="evidence" value="ECO:0007669"/>
    <property type="project" value="UniProtKB-KW"/>
</dbReference>
<evidence type="ECO:0000259" key="5">
    <source>
        <dbReference type="Pfam" id="PF21546"/>
    </source>
</evidence>
<keyword evidence="2" id="KW-0808">Transferase</keyword>
<gene>
    <name evidence="6" type="ORF">GCM10009107_52000</name>
</gene>
<dbReference type="InterPro" id="IPR049382">
    <property type="entry name" value="FGGY_C_2"/>
</dbReference>
<dbReference type="InterPro" id="IPR018484">
    <property type="entry name" value="FGGY_N"/>
</dbReference>
<evidence type="ECO:0000256" key="3">
    <source>
        <dbReference type="ARBA" id="ARBA00022777"/>
    </source>
</evidence>
<evidence type="ECO:0000313" key="6">
    <source>
        <dbReference type="EMBL" id="GAA0765108.1"/>
    </source>
</evidence>
<dbReference type="Pfam" id="PF00370">
    <property type="entry name" value="FGGY_N"/>
    <property type="match status" value="1"/>
</dbReference>
<dbReference type="PANTHER" id="PTHR43095:SF5">
    <property type="entry name" value="XYLULOSE KINASE"/>
    <property type="match status" value="1"/>
</dbReference>
<dbReference type="EMBL" id="BAAAEW010000042">
    <property type="protein sequence ID" value="GAA0765108.1"/>
    <property type="molecule type" value="Genomic_DNA"/>
</dbReference>
<dbReference type="RefSeq" id="WP_141285182.1">
    <property type="nucleotide sequence ID" value="NZ_BAAAEW010000042.1"/>
</dbReference>
<dbReference type="Gene3D" id="3.30.420.40">
    <property type="match status" value="2"/>
</dbReference>
<keyword evidence="3 6" id="KW-0418">Kinase</keyword>
<accession>A0ABN1KFF1</accession>
<evidence type="ECO:0000256" key="2">
    <source>
        <dbReference type="ARBA" id="ARBA00022679"/>
    </source>
</evidence>
<dbReference type="PANTHER" id="PTHR43095">
    <property type="entry name" value="SUGAR KINASE"/>
    <property type="match status" value="1"/>
</dbReference>
<reference evidence="6 7" key="1">
    <citation type="journal article" date="2019" name="Int. J. Syst. Evol. Microbiol.">
        <title>The Global Catalogue of Microorganisms (GCM) 10K type strain sequencing project: providing services to taxonomists for standard genome sequencing and annotation.</title>
        <authorList>
            <consortium name="The Broad Institute Genomics Platform"/>
            <consortium name="The Broad Institute Genome Sequencing Center for Infectious Disease"/>
            <person name="Wu L."/>
            <person name="Ma J."/>
        </authorList>
    </citation>
    <scope>NUCLEOTIDE SEQUENCE [LARGE SCALE GENOMIC DNA]</scope>
    <source>
        <strain evidence="6 7">JCM 15503</strain>
    </source>
</reference>
<evidence type="ECO:0000313" key="7">
    <source>
        <dbReference type="Proteomes" id="UP001500279"/>
    </source>
</evidence>
<proteinExistence type="inferred from homology"/>
<evidence type="ECO:0000256" key="1">
    <source>
        <dbReference type="ARBA" id="ARBA00009156"/>
    </source>
</evidence>
<feature type="domain" description="Carbohydrate kinase FGGY C-terminal" evidence="5">
    <location>
        <begin position="255"/>
        <end position="438"/>
    </location>
</feature>
<protein>
    <submittedName>
        <fullName evidence="6">FGGY-family carbohydrate kinase</fullName>
    </submittedName>
</protein>